<accession>A0AAV0U8Y2</accession>
<evidence type="ECO:0000256" key="6">
    <source>
        <dbReference type="ARBA" id="ARBA00022989"/>
    </source>
</evidence>
<feature type="transmembrane region" description="Helical" evidence="9">
    <location>
        <begin position="443"/>
        <end position="461"/>
    </location>
</feature>
<dbReference type="InterPro" id="IPR007369">
    <property type="entry name" value="Peptidase_A22B_SPP"/>
</dbReference>
<feature type="transmembrane region" description="Helical" evidence="9">
    <location>
        <begin position="293"/>
        <end position="311"/>
    </location>
</feature>
<dbReference type="GO" id="GO:0098554">
    <property type="term" value="C:cytoplasmic side of endoplasmic reticulum membrane"/>
    <property type="evidence" value="ECO:0007669"/>
    <property type="project" value="TreeGrafter"/>
</dbReference>
<comment type="subcellular location">
    <subcellularLocation>
        <location evidence="1">Endosome membrane</location>
        <topology evidence="1">Multi-pass membrane protein</topology>
    </subcellularLocation>
</comment>
<feature type="chain" id="PRO_5043729223" description="PA domain-containing protein" evidence="10">
    <location>
        <begin position="23"/>
        <end position="689"/>
    </location>
</feature>
<dbReference type="GO" id="GO:0098553">
    <property type="term" value="C:lumenal side of endoplasmic reticulum membrane"/>
    <property type="evidence" value="ECO:0007669"/>
    <property type="project" value="TreeGrafter"/>
</dbReference>
<feature type="transmembrane region" description="Helical" evidence="9">
    <location>
        <begin position="468"/>
        <end position="491"/>
    </location>
</feature>
<protein>
    <recommendedName>
        <fullName evidence="11">PA domain-containing protein</fullName>
    </recommendedName>
</protein>
<dbReference type="Gene3D" id="3.50.30.30">
    <property type="match status" value="1"/>
</dbReference>
<gene>
    <name evidence="12" type="ORF">HBR001_LOCUS5350</name>
</gene>
<dbReference type="SUPFAM" id="SSF52025">
    <property type="entry name" value="PA domain"/>
    <property type="match status" value="1"/>
</dbReference>
<evidence type="ECO:0000256" key="7">
    <source>
        <dbReference type="ARBA" id="ARBA00023136"/>
    </source>
</evidence>
<feature type="signal peptide" evidence="10">
    <location>
        <begin position="1"/>
        <end position="22"/>
    </location>
</feature>
<feature type="region of interest" description="Disordered" evidence="8">
    <location>
        <begin position="640"/>
        <end position="689"/>
    </location>
</feature>
<keyword evidence="6 9" id="KW-1133">Transmembrane helix</keyword>
<keyword evidence="4" id="KW-0967">Endosome</keyword>
<name>A0AAV0U8Y2_HYABA</name>
<evidence type="ECO:0000256" key="1">
    <source>
        <dbReference type="ARBA" id="ARBA00004337"/>
    </source>
</evidence>
<dbReference type="PANTHER" id="PTHR12174">
    <property type="entry name" value="SIGNAL PEPTIDE PEPTIDASE"/>
    <property type="match status" value="1"/>
</dbReference>
<sequence length="689" mass="73993">MKQTSFAWRLLLLLCSLRRAQGVVPTGSLSIRLPPSSPHASSPLVQHFFSSPSATAGWGRALFARSKAHDQSLLQLPAGNRDGCAPHDTATRTTASATTNALVVVDRGNCSFVAKALRAQAAGASGVIIRGTKRAVFEAIACRNGSDLCATDVMSSGDETEDRMARATSGATVDKPVFEYDCSRGQAFVDKLATPVWLTDADECSSNHRCPSRSCVLTGHANGTRHQVCCMWDTFVLMGAANRTVAKAVTLPVVYLTIADGNKLQAVMDKYSASSLVARTYRRELPIIDVSSMLLWALGVATAIGAAYHSARVVPSHDDGRAPYDHHGLHMEEESCEEEGRGVWELDVRHAVGFIISAGVILTVFYYVKIAGAIPVLFAVSATASMAQVVTTPALEKWMPSLAAREVALSHCIGGTARLSELLGLLPSCALAIVWYLHRRDYWILQDFMGICLCFVFLQSVQLPTLKVATVFLTLGFFYDVFFVFLSPIVFGSSVMEDVATGGPAAYTKDGYPGVDFCERYPHYQACVDPEPMPMLLMIPRMLNWAGGVSMLGLGDIILPGMLLSFALRFDDAQKTTSYFRLLAVGYAIGLALANAAVMLTATGQPALMYLVPTTLGSLVIASKRNGHFSAMWTTGVGVDSKRRGSEGSGYRAVGSEERLPGVASGDTRDAAGRFSEGDHMPLLRSPSS</sequence>
<evidence type="ECO:0000256" key="10">
    <source>
        <dbReference type="SAM" id="SignalP"/>
    </source>
</evidence>
<keyword evidence="3 9" id="KW-0812">Transmembrane</keyword>
<feature type="transmembrane region" description="Helical" evidence="9">
    <location>
        <begin position="579"/>
        <end position="601"/>
    </location>
</feature>
<dbReference type="InterPro" id="IPR046450">
    <property type="entry name" value="PA_dom_sf"/>
</dbReference>
<dbReference type="GO" id="GO:0030660">
    <property type="term" value="C:Golgi-associated vesicle membrane"/>
    <property type="evidence" value="ECO:0007669"/>
    <property type="project" value="TreeGrafter"/>
</dbReference>
<keyword evidence="7 9" id="KW-0472">Membrane</keyword>
<feature type="transmembrane region" description="Helical" evidence="9">
    <location>
        <begin position="374"/>
        <end position="395"/>
    </location>
</feature>
<dbReference type="GO" id="GO:0010008">
    <property type="term" value="C:endosome membrane"/>
    <property type="evidence" value="ECO:0007669"/>
    <property type="project" value="UniProtKB-SubCell"/>
</dbReference>
<reference evidence="12" key="1">
    <citation type="submission" date="2022-12" db="EMBL/GenBank/DDBJ databases">
        <authorList>
            <person name="Webb A."/>
        </authorList>
    </citation>
    <scope>NUCLEOTIDE SEQUENCE</scope>
    <source>
        <strain evidence="12">Hp1</strain>
    </source>
</reference>
<dbReference type="AlphaFoldDB" id="A0AAV0U8Y2"/>
<evidence type="ECO:0000259" key="11">
    <source>
        <dbReference type="Pfam" id="PF02225"/>
    </source>
</evidence>
<dbReference type="InterPro" id="IPR003137">
    <property type="entry name" value="PA_domain"/>
</dbReference>
<dbReference type="SMART" id="SM00730">
    <property type="entry name" value="PSN"/>
    <property type="match status" value="1"/>
</dbReference>
<evidence type="ECO:0000256" key="3">
    <source>
        <dbReference type="ARBA" id="ARBA00022692"/>
    </source>
</evidence>
<comment type="similarity">
    <text evidence="2">Belongs to the peptidase A22B family.</text>
</comment>
<feature type="transmembrane region" description="Helical" evidence="9">
    <location>
        <begin position="542"/>
        <end position="567"/>
    </location>
</feature>
<evidence type="ECO:0000256" key="2">
    <source>
        <dbReference type="ARBA" id="ARBA00006859"/>
    </source>
</evidence>
<proteinExistence type="inferred from homology"/>
<evidence type="ECO:0000256" key="5">
    <source>
        <dbReference type="ARBA" id="ARBA00022801"/>
    </source>
</evidence>
<dbReference type="Pfam" id="PF02225">
    <property type="entry name" value="PA"/>
    <property type="match status" value="1"/>
</dbReference>
<evidence type="ECO:0000256" key="8">
    <source>
        <dbReference type="SAM" id="MobiDB-lite"/>
    </source>
</evidence>
<feature type="domain" description="PA" evidence="11">
    <location>
        <begin position="80"/>
        <end position="131"/>
    </location>
</feature>
<keyword evidence="10" id="KW-0732">Signal</keyword>
<feature type="compositionally biased region" description="Basic and acidic residues" evidence="8">
    <location>
        <begin position="667"/>
        <end position="682"/>
    </location>
</feature>
<dbReference type="GO" id="GO:0042500">
    <property type="term" value="F:aspartic endopeptidase activity, intramembrane cleaving"/>
    <property type="evidence" value="ECO:0007669"/>
    <property type="project" value="InterPro"/>
</dbReference>
<dbReference type="GO" id="GO:0006465">
    <property type="term" value="P:signal peptide processing"/>
    <property type="evidence" value="ECO:0007669"/>
    <property type="project" value="TreeGrafter"/>
</dbReference>
<evidence type="ECO:0000313" key="12">
    <source>
        <dbReference type="EMBL" id="CAI5731905.1"/>
    </source>
</evidence>
<keyword evidence="5" id="KW-0378">Hydrolase</keyword>
<comment type="caution">
    <text evidence="12">The sequence shown here is derived from an EMBL/GenBank/DDBJ whole genome shotgun (WGS) entry which is preliminary data.</text>
</comment>
<dbReference type="GO" id="GO:0033619">
    <property type="term" value="P:membrane protein proteolysis"/>
    <property type="evidence" value="ECO:0007669"/>
    <property type="project" value="TreeGrafter"/>
</dbReference>
<evidence type="ECO:0000256" key="9">
    <source>
        <dbReference type="SAM" id="Phobius"/>
    </source>
</evidence>
<evidence type="ECO:0000256" key="4">
    <source>
        <dbReference type="ARBA" id="ARBA00022753"/>
    </source>
</evidence>
<evidence type="ECO:0000313" key="13">
    <source>
        <dbReference type="Proteomes" id="UP001162031"/>
    </source>
</evidence>
<organism evidence="12 13">
    <name type="scientific">Hyaloperonospora brassicae</name>
    <name type="common">Brassica downy mildew</name>
    <name type="synonym">Peronospora brassicae</name>
    <dbReference type="NCBI Taxonomy" id="162125"/>
    <lineage>
        <taxon>Eukaryota</taxon>
        <taxon>Sar</taxon>
        <taxon>Stramenopiles</taxon>
        <taxon>Oomycota</taxon>
        <taxon>Peronosporomycetes</taxon>
        <taxon>Peronosporales</taxon>
        <taxon>Peronosporaceae</taxon>
        <taxon>Hyaloperonospora</taxon>
    </lineage>
</organism>
<dbReference type="Pfam" id="PF04258">
    <property type="entry name" value="Peptidase_A22B"/>
    <property type="match status" value="1"/>
</dbReference>
<dbReference type="PANTHER" id="PTHR12174:SF22">
    <property type="entry name" value="SIGNAL PEPTIDE PEPTIDASE-LIKE 3"/>
    <property type="match status" value="1"/>
</dbReference>
<feature type="transmembrane region" description="Helical" evidence="9">
    <location>
        <begin position="607"/>
        <end position="623"/>
    </location>
</feature>
<dbReference type="EMBL" id="CANTFL010001122">
    <property type="protein sequence ID" value="CAI5731905.1"/>
    <property type="molecule type" value="Genomic_DNA"/>
</dbReference>
<feature type="transmembrane region" description="Helical" evidence="9">
    <location>
        <begin position="351"/>
        <end position="368"/>
    </location>
</feature>
<dbReference type="InterPro" id="IPR006639">
    <property type="entry name" value="Preselin/SPP"/>
</dbReference>
<keyword evidence="13" id="KW-1185">Reference proteome</keyword>
<dbReference type="Proteomes" id="UP001162031">
    <property type="component" value="Unassembled WGS sequence"/>
</dbReference>